<dbReference type="InterPro" id="IPR015943">
    <property type="entry name" value="WD40/YVTN_repeat-like_dom_sf"/>
</dbReference>
<evidence type="ECO:0000256" key="2">
    <source>
        <dbReference type="ARBA" id="ARBA00022737"/>
    </source>
</evidence>
<evidence type="ECO:0000256" key="3">
    <source>
        <dbReference type="ARBA" id="ARBA00022853"/>
    </source>
</evidence>
<evidence type="ECO:0000313" key="6">
    <source>
        <dbReference type="EMBL" id="CTQ41343.1"/>
    </source>
</evidence>
<dbReference type="KEGG" id="bmic:BMR1_03g03715"/>
<dbReference type="RefSeq" id="XP_012649354.1">
    <property type="nucleotide sequence ID" value="XM_012793900.1"/>
</dbReference>
<dbReference type="OrthoDB" id="427795at2759"/>
<dbReference type="SMART" id="SM00320">
    <property type="entry name" value="WD40"/>
    <property type="match status" value="6"/>
</dbReference>
<dbReference type="OMA" id="KIRAMPA"/>
<keyword evidence="1 4" id="KW-0853">WD repeat</keyword>
<dbReference type="PROSITE" id="PS50082">
    <property type="entry name" value="WD_REPEATS_2"/>
    <property type="match status" value="1"/>
</dbReference>
<sequence length="498" mass="55951">MSRILSENSDCYIRRRGLIVDSPSRACSKELITTSSTETTCSVSEISSKNAESLPLAECELSDDDLFYIWKRNSPLLYDTLLLHKLDWPSLTVDLMEDVGSCKIKGSSLIQRVLIGTHTSQQENEYVILGELKTPLYQPKYYAGDFENHADFSVKLRNNSIGNIPSFELKARLVHPGEVNRISHMPNNNFYFASQTNYGEVLVFDYSKHPSVPIDANVSYPQFVLQHHTKEGYGLCWNTTSGRYTESQQLPLLSSCSSDGTLCLWDISKKSHKKYTNGNERVSNSCQIIEPIAAVTSECGLNDVKFLQEYSPVVGTVTDDGRLQIYDFRNPPVKFSSIECNLFNSDKKDSCISQNNHSSFQLNCLSFNPYMNTLVITGSESGLIHLWDLRYPNGSIKEINKHREPVTQVSFSSFNAGIFGSSSHDGTISIYDLGSSNGPNKDITNTDDSCDVKELIFVHRGHQGPVNDFCWSQNPRYGHTIASVGQDNFLQCWRPLNI</sequence>
<keyword evidence="7" id="KW-1185">Reference proteome</keyword>
<dbReference type="InterPro" id="IPR001680">
    <property type="entry name" value="WD40_rpt"/>
</dbReference>
<reference evidence="6 7" key="1">
    <citation type="journal article" date="2012" name="Nucleic Acids Res.">
        <title>Sequencing of the smallest Apicomplexan genome from the human pathogen Babesia microti.</title>
        <authorList>
            <person name="Cornillot E."/>
            <person name="Hadj-Kaddour K."/>
            <person name="Dassouli A."/>
            <person name="Noel B."/>
            <person name="Ranwez V."/>
            <person name="Vacherie B."/>
            <person name="Augagneur Y."/>
            <person name="Bres V."/>
            <person name="Duclos A."/>
            <person name="Randazzo S."/>
            <person name="Carcy B."/>
            <person name="Debierre-Grockiego F."/>
            <person name="Delbecq S."/>
            <person name="Moubri-Menage K."/>
            <person name="Shams-Eldin H."/>
            <person name="Usmani-Brown S."/>
            <person name="Bringaud F."/>
            <person name="Wincker P."/>
            <person name="Vivares C.P."/>
            <person name="Schwarz R.T."/>
            <person name="Schetters T.P."/>
            <person name="Krause P.J."/>
            <person name="Gorenflot A."/>
            <person name="Berry V."/>
            <person name="Barbe V."/>
            <person name="Ben Mamoun C."/>
        </authorList>
    </citation>
    <scope>NUCLEOTIDE SEQUENCE [LARGE SCALE GENOMIC DNA]</scope>
    <source>
        <strain evidence="6 7">RI</strain>
    </source>
</reference>
<dbReference type="VEuPathDB" id="PiroplasmaDB:BMR1_03g03715"/>
<proteinExistence type="predicted"/>
<dbReference type="GeneID" id="24425389"/>
<feature type="domain" description="Histone-binding protein RBBP4-like N-terminal" evidence="5">
    <location>
        <begin position="68"/>
        <end position="135"/>
    </location>
</feature>
<dbReference type="InterPro" id="IPR022052">
    <property type="entry name" value="Histone-bd_RBBP4-like_N"/>
</dbReference>
<reference evidence="6 7" key="2">
    <citation type="journal article" date="2013" name="PLoS ONE">
        <title>Whole genome mapping and re-organization of the nuclear and mitochondrial genomes of Babesia microti isolates.</title>
        <authorList>
            <person name="Cornillot E."/>
            <person name="Dassouli A."/>
            <person name="Garg A."/>
            <person name="Pachikara N."/>
            <person name="Randazzo S."/>
            <person name="Depoix D."/>
            <person name="Carcy B."/>
            <person name="Delbecq S."/>
            <person name="Frutos R."/>
            <person name="Silva J.C."/>
            <person name="Sutton R."/>
            <person name="Krause P.J."/>
            <person name="Mamoun C.B."/>
        </authorList>
    </citation>
    <scope>NUCLEOTIDE SEQUENCE [LARGE SCALE GENOMIC DNA]</scope>
    <source>
        <strain evidence="6 7">RI</strain>
    </source>
</reference>
<protein>
    <submittedName>
        <fullName evidence="6">Histone-binding protein RBBP4</fullName>
    </submittedName>
</protein>
<dbReference type="SUPFAM" id="SSF50978">
    <property type="entry name" value="WD40 repeat-like"/>
    <property type="match status" value="1"/>
</dbReference>
<dbReference type="InterPro" id="IPR050459">
    <property type="entry name" value="WD_repeat_RBAP46/RBAP48/MSI1"/>
</dbReference>
<name>A0A0K3ART1_BABMR</name>
<organism evidence="6 7">
    <name type="scientific">Babesia microti (strain RI)</name>
    <dbReference type="NCBI Taxonomy" id="1133968"/>
    <lineage>
        <taxon>Eukaryota</taxon>
        <taxon>Sar</taxon>
        <taxon>Alveolata</taxon>
        <taxon>Apicomplexa</taxon>
        <taxon>Aconoidasida</taxon>
        <taxon>Piroplasmida</taxon>
        <taxon>Babesiidae</taxon>
        <taxon>Babesia</taxon>
    </lineage>
</organism>
<evidence type="ECO:0000313" key="7">
    <source>
        <dbReference type="Proteomes" id="UP000002899"/>
    </source>
</evidence>
<dbReference type="EMBL" id="LN871598">
    <property type="protein sequence ID" value="CTQ41343.1"/>
    <property type="molecule type" value="Genomic_DNA"/>
</dbReference>
<gene>
    <name evidence="6" type="ORF">BMR1_03g03715</name>
</gene>
<reference evidence="6 7" key="3">
    <citation type="journal article" date="2016" name="Sci. Rep.">
        <title>Genome-wide diversity and gene expression profiling of Babesia microti isolates identify polymorphic genes that mediate host-pathogen interactions.</title>
        <authorList>
            <person name="Silva J.C."/>
            <person name="Cornillot E."/>
            <person name="McCracken C."/>
            <person name="Usmani-Brown S."/>
            <person name="Dwivedi A."/>
            <person name="Ifeonu O.O."/>
            <person name="Crabtree J."/>
            <person name="Gotia H.T."/>
            <person name="Virji A.Z."/>
            <person name="Reynes C."/>
            <person name="Colinge J."/>
            <person name="Kumar V."/>
            <person name="Lawres L."/>
            <person name="Pazzi J.E."/>
            <person name="Pablo J.V."/>
            <person name="Hung C."/>
            <person name="Brancato J."/>
            <person name="Kumari P."/>
            <person name="Orvis J."/>
            <person name="Tretina K."/>
            <person name="Chibucos M."/>
            <person name="Ott S."/>
            <person name="Sadzewicz L."/>
            <person name="Sengamalay N."/>
            <person name="Shetty A.C."/>
            <person name="Su Q."/>
            <person name="Tallon L."/>
            <person name="Fraser C.M."/>
            <person name="Frutos R."/>
            <person name="Molina D.M."/>
            <person name="Krause P.J."/>
            <person name="Ben Mamoun C."/>
        </authorList>
    </citation>
    <scope>NUCLEOTIDE SEQUENCE [LARGE SCALE GENOMIC DNA]</scope>
    <source>
        <strain evidence="6 7">RI</strain>
    </source>
</reference>
<keyword evidence="3" id="KW-0156">Chromatin regulator</keyword>
<dbReference type="Gene3D" id="2.130.10.10">
    <property type="entry name" value="YVTN repeat-like/Quinoprotein amine dehydrogenase"/>
    <property type="match status" value="1"/>
</dbReference>
<evidence type="ECO:0000256" key="4">
    <source>
        <dbReference type="PROSITE-ProRule" id="PRU00221"/>
    </source>
</evidence>
<dbReference type="PANTHER" id="PTHR22850">
    <property type="entry name" value="WD40 REPEAT FAMILY"/>
    <property type="match status" value="1"/>
</dbReference>
<dbReference type="InterPro" id="IPR036322">
    <property type="entry name" value="WD40_repeat_dom_sf"/>
</dbReference>
<dbReference type="Pfam" id="PF12265">
    <property type="entry name" value="CAF1C_H4-bd"/>
    <property type="match status" value="1"/>
</dbReference>
<evidence type="ECO:0000256" key="1">
    <source>
        <dbReference type="ARBA" id="ARBA00022574"/>
    </source>
</evidence>
<dbReference type="Proteomes" id="UP000002899">
    <property type="component" value="Chromosome III"/>
</dbReference>
<dbReference type="AlphaFoldDB" id="A0A0K3ART1"/>
<feature type="repeat" description="WD" evidence="4">
    <location>
        <begin position="399"/>
        <end position="441"/>
    </location>
</feature>
<evidence type="ECO:0000259" key="5">
    <source>
        <dbReference type="Pfam" id="PF12265"/>
    </source>
</evidence>
<dbReference type="GO" id="GO:0006325">
    <property type="term" value="P:chromatin organization"/>
    <property type="evidence" value="ECO:0007669"/>
    <property type="project" value="UniProtKB-KW"/>
</dbReference>
<keyword evidence="2" id="KW-0677">Repeat</keyword>
<accession>A0A0K3ART1</accession>
<dbReference type="Pfam" id="PF00400">
    <property type="entry name" value="WD40"/>
    <property type="match status" value="4"/>
</dbReference>